<dbReference type="Pfam" id="PF13376">
    <property type="entry name" value="OmdA"/>
    <property type="match status" value="1"/>
</dbReference>
<dbReference type="EMBL" id="CP040812">
    <property type="protein sequence ID" value="QCY70432.1"/>
    <property type="molecule type" value="Genomic_DNA"/>
</dbReference>
<dbReference type="SUPFAM" id="SSF159888">
    <property type="entry name" value="YdhG-like"/>
    <property type="match status" value="1"/>
</dbReference>
<keyword evidence="3" id="KW-1185">Reference proteome</keyword>
<reference evidence="2 3" key="1">
    <citation type="submission" date="2019-06" db="EMBL/GenBank/DDBJ databases">
        <title>Complete genome sequence of Antarcticibacterium flavum KCTC 52984T from an Antarctic marine sediment.</title>
        <authorList>
            <person name="Lee Y.M."/>
            <person name="Shin S.C."/>
        </authorList>
    </citation>
    <scope>NUCLEOTIDE SEQUENCE [LARGE SCALE GENOMIC DNA]</scope>
    <source>
        <strain evidence="2 3">KCTC 52984</strain>
    </source>
</reference>
<feature type="domain" description="YdhG-like" evidence="1">
    <location>
        <begin position="17"/>
        <end position="113"/>
    </location>
</feature>
<dbReference type="OrthoDB" id="214150at2"/>
<gene>
    <name evidence="2" type="ORF">FHG64_14020</name>
</gene>
<dbReference type="Pfam" id="PF08818">
    <property type="entry name" value="DUF1801"/>
    <property type="match status" value="1"/>
</dbReference>
<dbReference type="RefSeq" id="WP_139066991.1">
    <property type="nucleotide sequence ID" value="NZ_CP040812.1"/>
</dbReference>
<dbReference type="Proteomes" id="UP000309016">
    <property type="component" value="Chromosome"/>
</dbReference>
<dbReference type="KEGG" id="afla:FHG64_14020"/>
<proteinExistence type="predicted"/>
<sequence length="198" mass="22978">MAKITSVEEYLEAHPEWSSQLEKLRNLLNTFPLKETIKWGAPVYTYKGKNLIGLAGFKNHYALWFFQGSLLQENTQLLHNAQEGKTQTLRQIRFNSQSEPDLKLLGPYIQEMVEILDRGIIPPKATIKKLIIIPEFLEIFRSQQDLEGLFTSLPVGKQREYISYISEAKRAETKKSRLEKIIPLIREGKGLNDKYRKD</sequence>
<organism evidence="2 3">
    <name type="scientific">Antarcticibacterium flavum</name>
    <dbReference type="NCBI Taxonomy" id="2058175"/>
    <lineage>
        <taxon>Bacteria</taxon>
        <taxon>Pseudomonadati</taxon>
        <taxon>Bacteroidota</taxon>
        <taxon>Flavobacteriia</taxon>
        <taxon>Flavobacteriales</taxon>
        <taxon>Flavobacteriaceae</taxon>
        <taxon>Antarcticibacterium</taxon>
    </lineage>
</organism>
<evidence type="ECO:0000259" key="1">
    <source>
        <dbReference type="Pfam" id="PF08818"/>
    </source>
</evidence>
<dbReference type="AlphaFoldDB" id="A0A5B7X6Q8"/>
<dbReference type="InterPro" id="IPR014922">
    <property type="entry name" value="YdhG-like"/>
</dbReference>
<name>A0A5B7X6Q8_9FLAO</name>
<evidence type="ECO:0000313" key="2">
    <source>
        <dbReference type="EMBL" id="QCY70432.1"/>
    </source>
</evidence>
<dbReference type="Gene3D" id="3.90.1150.200">
    <property type="match status" value="1"/>
</dbReference>
<evidence type="ECO:0000313" key="3">
    <source>
        <dbReference type="Proteomes" id="UP000309016"/>
    </source>
</evidence>
<accession>A0A5B7X6Q8</accession>
<protein>
    <recommendedName>
        <fullName evidence="1">YdhG-like domain-containing protein</fullName>
    </recommendedName>
</protein>